<dbReference type="InterPro" id="IPR050833">
    <property type="entry name" value="Poly_Biosynth_Transport"/>
</dbReference>
<evidence type="ECO:0000256" key="1">
    <source>
        <dbReference type="ARBA" id="ARBA00004651"/>
    </source>
</evidence>
<organism evidence="7 8">
    <name type="scientific">Maribacter chungangensis</name>
    <dbReference type="NCBI Taxonomy" id="1069117"/>
    <lineage>
        <taxon>Bacteria</taxon>
        <taxon>Pseudomonadati</taxon>
        <taxon>Bacteroidota</taxon>
        <taxon>Flavobacteriia</taxon>
        <taxon>Flavobacteriales</taxon>
        <taxon>Flavobacteriaceae</taxon>
        <taxon>Maribacter</taxon>
    </lineage>
</organism>
<feature type="transmembrane region" description="Helical" evidence="6">
    <location>
        <begin position="463"/>
        <end position="481"/>
    </location>
</feature>
<feature type="transmembrane region" description="Helical" evidence="6">
    <location>
        <begin position="67"/>
        <end position="83"/>
    </location>
</feature>
<accession>A0ABW3B2X6</accession>
<dbReference type="RefSeq" id="WP_379933249.1">
    <property type="nucleotide sequence ID" value="NZ_JBHTHY010000004.1"/>
</dbReference>
<dbReference type="EMBL" id="JBHTHY010000004">
    <property type="protein sequence ID" value="MFD0797128.1"/>
    <property type="molecule type" value="Genomic_DNA"/>
</dbReference>
<feature type="transmembrane region" description="Helical" evidence="6">
    <location>
        <begin position="404"/>
        <end position="426"/>
    </location>
</feature>
<proteinExistence type="predicted"/>
<feature type="transmembrane region" description="Helical" evidence="6">
    <location>
        <begin position="128"/>
        <end position="147"/>
    </location>
</feature>
<keyword evidence="5 6" id="KW-0472">Membrane</keyword>
<evidence type="ECO:0000313" key="8">
    <source>
        <dbReference type="Proteomes" id="UP001597012"/>
    </source>
</evidence>
<feature type="transmembrane region" description="Helical" evidence="6">
    <location>
        <begin position="376"/>
        <end position="397"/>
    </location>
</feature>
<keyword evidence="3 6" id="KW-0812">Transmembrane</keyword>
<dbReference type="Proteomes" id="UP001597012">
    <property type="component" value="Unassembled WGS sequence"/>
</dbReference>
<feature type="transmembrane region" description="Helical" evidence="6">
    <location>
        <begin position="487"/>
        <end position="505"/>
    </location>
</feature>
<dbReference type="PANTHER" id="PTHR30250:SF11">
    <property type="entry name" value="O-ANTIGEN TRANSPORTER-RELATED"/>
    <property type="match status" value="1"/>
</dbReference>
<keyword evidence="4 6" id="KW-1133">Transmembrane helix</keyword>
<evidence type="ECO:0000256" key="4">
    <source>
        <dbReference type="ARBA" id="ARBA00022989"/>
    </source>
</evidence>
<comment type="subcellular location">
    <subcellularLocation>
        <location evidence="1">Cell membrane</location>
        <topology evidence="1">Multi-pass membrane protein</topology>
    </subcellularLocation>
</comment>
<evidence type="ECO:0000256" key="5">
    <source>
        <dbReference type="ARBA" id="ARBA00023136"/>
    </source>
</evidence>
<evidence type="ECO:0000313" key="7">
    <source>
        <dbReference type="EMBL" id="MFD0797128.1"/>
    </source>
</evidence>
<name>A0ABW3B2X6_9FLAO</name>
<dbReference type="PANTHER" id="PTHR30250">
    <property type="entry name" value="PST FAMILY PREDICTED COLANIC ACID TRANSPORTER"/>
    <property type="match status" value="1"/>
</dbReference>
<feature type="transmembrane region" description="Helical" evidence="6">
    <location>
        <begin position="341"/>
        <end position="364"/>
    </location>
</feature>
<feature type="transmembrane region" description="Helical" evidence="6">
    <location>
        <begin position="295"/>
        <end position="313"/>
    </location>
</feature>
<feature type="transmembrane region" description="Helical" evidence="6">
    <location>
        <begin position="258"/>
        <end position="283"/>
    </location>
</feature>
<feature type="transmembrane region" description="Helical" evidence="6">
    <location>
        <begin position="193"/>
        <end position="212"/>
    </location>
</feature>
<evidence type="ECO:0000256" key="6">
    <source>
        <dbReference type="SAM" id="Phobius"/>
    </source>
</evidence>
<protein>
    <submittedName>
        <fullName evidence="7">O-antigen translocase</fullName>
    </submittedName>
</protein>
<keyword evidence="2" id="KW-1003">Cell membrane</keyword>
<dbReference type="CDD" id="cd13125">
    <property type="entry name" value="MATE_like_10"/>
    <property type="match status" value="1"/>
</dbReference>
<feature type="transmembrane region" description="Helical" evidence="6">
    <location>
        <begin position="218"/>
        <end position="237"/>
    </location>
</feature>
<evidence type="ECO:0000256" key="3">
    <source>
        <dbReference type="ARBA" id="ARBA00022692"/>
    </source>
</evidence>
<keyword evidence="8" id="KW-1185">Reference proteome</keyword>
<comment type="caution">
    <text evidence="7">The sequence shown here is derived from an EMBL/GenBank/DDBJ whole genome shotgun (WGS) entry which is preliminary data.</text>
</comment>
<evidence type="ECO:0000256" key="2">
    <source>
        <dbReference type="ARBA" id="ARBA00022475"/>
    </source>
</evidence>
<reference evidence="8" key="1">
    <citation type="journal article" date="2019" name="Int. J. Syst. Evol. Microbiol.">
        <title>The Global Catalogue of Microorganisms (GCM) 10K type strain sequencing project: providing services to taxonomists for standard genome sequencing and annotation.</title>
        <authorList>
            <consortium name="The Broad Institute Genomics Platform"/>
            <consortium name="The Broad Institute Genome Sequencing Center for Infectious Disease"/>
            <person name="Wu L."/>
            <person name="Ma J."/>
        </authorList>
    </citation>
    <scope>NUCLEOTIDE SEQUENCE [LARGE SCALE GENOMIC DNA]</scope>
    <source>
        <strain evidence="8">CCUG 61948</strain>
    </source>
</reference>
<dbReference type="InterPro" id="IPR044550">
    <property type="entry name" value="WzxE"/>
</dbReference>
<gene>
    <name evidence="7" type="ORF">ACFQZJ_06630</name>
</gene>
<dbReference type="Pfam" id="PF13440">
    <property type="entry name" value="Polysacc_synt_3"/>
    <property type="match status" value="1"/>
</dbReference>
<feature type="transmembrane region" description="Helical" evidence="6">
    <location>
        <begin position="159"/>
        <end position="181"/>
    </location>
</feature>
<sequence>MAFLALIFLGIRFADNKRYSYTHNPSRVSKELQNKNSSSYRQIMKATSIFGGVQVFNILISIARSKVVAVLLGPAGIGVLGLFNSTILLISSLTNFGLGISAVKDIAAAGETKNEKRIAKVVVVVRRLVWFTGIFGALATLVLAPWLSEVAFGNDGYTIAFVWLSITLLLKQLASGEFVILQGLRKLKELAKANVVGAALGLAASIPLYYYWRLEGIVPALILTAVFTYIVALYFGAKTKIEKAKVTTAELRVEGKSMMLMGFMLSLSGIMVLGESYVIRIFINNIGGVEQVGLYNAGIALISTYVGLLFTAMETDYYPRLSAVASDNTKSNELVNQQSEIALLILAPVLIGLLIFIDWVIIILYSSEFVAVDVMIYWAFLGMFFKVPAWVVGFLFIAKGESKLFFWSELVSNLYLLALNLVGYYYWGLTGLGISFLISYILYLIQVYVIAKTKYGFSFHRGCIQLFAIQFGLALICFAILSLVSAPWIYVVGIPLILLSALYSFKELDKRLQLKELLNGYLNKK</sequence>
<feature type="transmembrane region" description="Helical" evidence="6">
    <location>
        <begin position="432"/>
        <end position="451"/>
    </location>
</feature>